<protein>
    <submittedName>
        <fullName evidence="2">Fused MFS/spermidine synthase</fullName>
    </submittedName>
</protein>
<proteinExistence type="predicted"/>
<gene>
    <name evidence="2" type="ORF">I6G21_02530</name>
</gene>
<keyword evidence="1" id="KW-0620">Polyamine biosynthesis</keyword>
<dbReference type="GO" id="GO:0006596">
    <property type="term" value="P:polyamine biosynthetic process"/>
    <property type="evidence" value="ECO:0007669"/>
    <property type="project" value="UniProtKB-KW"/>
</dbReference>
<dbReference type="InterPro" id="IPR029063">
    <property type="entry name" value="SAM-dependent_MTases_sf"/>
</dbReference>
<reference evidence="2 3" key="1">
    <citation type="submission" date="2020-12" db="EMBL/GenBank/DDBJ databases">
        <title>FDA dAtabase for Regulatory Grade micrObial Sequences (FDA-ARGOS): Supporting development and validation of Infectious Disease Dx tests.</title>
        <authorList>
            <person name="Sproer C."/>
            <person name="Gronow S."/>
            <person name="Severitt S."/>
            <person name="Schroder I."/>
            <person name="Tallon L."/>
            <person name="Sadzewicz L."/>
            <person name="Zhao X."/>
            <person name="Boylan J."/>
            <person name="Ott S."/>
            <person name="Bowen H."/>
            <person name="Vavikolanu K."/>
            <person name="Mehta A."/>
            <person name="Aluvathingal J."/>
            <person name="Nadendla S."/>
            <person name="Lowell S."/>
            <person name="Myers T."/>
            <person name="Yan Y."/>
            <person name="Sichtig H."/>
        </authorList>
    </citation>
    <scope>NUCLEOTIDE SEQUENCE [LARGE SCALE GENOMIC DNA]</scope>
    <source>
        <strain evidence="2 3">FDAARGOS_864</strain>
    </source>
</reference>
<evidence type="ECO:0000256" key="1">
    <source>
        <dbReference type="ARBA" id="ARBA00023115"/>
    </source>
</evidence>
<accession>A0A7T3CH89</accession>
<dbReference type="AlphaFoldDB" id="A0A7T3CH89"/>
<dbReference type="RefSeq" id="WP_129357679.1">
    <property type="nucleotide sequence ID" value="NZ_CP065738.1"/>
</dbReference>
<dbReference type="SUPFAM" id="SSF53335">
    <property type="entry name" value="S-adenosyl-L-methionine-dependent methyltransferases"/>
    <property type="match status" value="1"/>
</dbReference>
<dbReference type="GeneID" id="61262234"/>
<dbReference type="PANTHER" id="PTHR43317">
    <property type="entry name" value="THERMOSPERMINE SYNTHASE ACAULIS5"/>
    <property type="match status" value="1"/>
</dbReference>
<name>A0A7T3CH89_9MICC</name>
<dbReference type="EMBL" id="CP065738">
    <property type="protein sequence ID" value="QPT54098.1"/>
    <property type="molecule type" value="Genomic_DNA"/>
</dbReference>
<dbReference type="Proteomes" id="UP000594975">
    <property type="component" value="Chromosome"/>
</dbReference>
<sequence>MSVGDAGEGPEATVQLSFSGATARVRPDGWGEGGVVLEIDGAEQSHVIPAHPERIRYEYLRRIAHLADLIGEPGEPIAAAHLGAGALTLPRYVQATRPGSAQVAVEIERELPGFITRHLPLPPGTDLRVVIDDARAALPGLRSAAGMGSAQGFDLVVVDIFAGADSPAHLACRGFYAEALAQLGSRGILAVNVGDDDPPLDFFTAQAAALDAAAADAGLLGPWTLADAGMLTGRRPGNLILAAGPGLGEEHRDRLEAAGPHPAAVLDPVRTRSFQP</sequence>
<dbReference type="KEGG" id="rkr:I6G21_02530"/>
<dbReference type="PANTHER" id="PTHR43317:SF1">
    <property type="entry name" value="THERMOSPERMINE SYNTHASE ACAULIS5"/>
    <property type="match status" value="1"/>
</dbReference>
<evidence type="ECO:0000313" key="2">
    <source>
        <dbReference type="EMBL" id="QPT54098.1"/>
    </source>
</evidence>
<evidence type="ECO:0000313" key="3">
    <source>
        <dbReference type="Proteomes" id="UP000594975"/>
    </source>
</evidence>
<dbReference type="NCBIfam" id="NF037959">
    <property type="entry name" value="MFS_SpdSyn"/>
    <property type="match status" value="1"/>
</dbReference>
<dbReference type="Gene3D" id="3.40.50.150">
    <property type="entry name" value="Vaccinia Virus protein VP39"/>
    <property type="match status" value="1"/>
</dbReference>
<organism evidence="2 3">
    <name type="scientific">Rothia kristinae</name>
    <dbReference type="NCBI Taxonomy" id="37923"/>
    <lineage>
        <taxon>Bacteria</taxon>
        <taxon>Bacillati</taxon>
        <taxon>Actinomycetota</taxon>
        <taxon>Actinomycetes</taxon>
        <taxon>Micrococcales</taxon>
        <taxon>Micrococcaceae</taxon>
        <taxon>Rothia</taxon>
    </lineage>
</organism>